<dbReference type="STRING" id="1235990.BMSBPS_0093"/>
<dbReference type="PANTHER" id="PTHR10695">
    <property type="entry name" value="DEPHOSPHO-COA KINASE-RELATED"/>
    <property type="match status" value="1"/>
</dbReference>
<comment type="function">
    <text evidence="5">Catalyzes the phosphorylation of the 3'-hydroxyl group of dephosphocoenzyme A to form coenzyme A.</text>
</comment>
<dbReference type="UniPathway" id="UPA00241">
    <property type="reaction ID" value="UER00356"/>
</dbReference>
<dbReference type="OrthoDB" id="9812943at2"/>
<dbReference type="GO" id="GO:0005737">
    <property type="term" value="C:cytoplasm"/>
    <property type="evidence" value="ECO:0007669"/>
    <property type="project" value="UniProtKB-SubCell"/>
</dbReference>
<keyword evidence="5" id="KW-0963">Cytoplasm</keyword>
<keyword evidence="3 5" id="KW-0067">ATP-binding</keyword>
<dbReference type="CDD" id="cd02022">
    <property type="entry name" value="DPCK"/>
    <property type="match status" value="1"/>
</dbReference>
<dbReference type="eggNOG" id="COG0237">
    <property type="taxonomic scope" value="Bacteria"/>
</dbReference>
<comment type="subcellular location">
    <subcellularLocation>
        <location evidence="5">Cytoplasm</location>
    </subcellularLocation>
</comment>
<evidence type="ECO:0000313" key="8">
    <source>
        <dbReference type="Proteomes" id="UP000016900"/>
    </source>
</evidence>
<dbReference type="PATRIC" id="fig|1235990.3.peg.463"/>
<evidence type="ECO:0000313" key="7">
    <source>
        <dbReference type="EMBL" id="BAO00438.1"/>
    </source>
</evidence>
<comment type="similarity">
    <text evidence="1 5">Belongs to the CoaE family.</text>
</comment>
<dbReference type="PROSITE" id="PS51219">
    <property type="entry name" value="DPCK"/>
    <property type="match status" value="1"/>
</dbReference>
<evidence type="ECO:0000256" key="1">
    <source>
        <dbReference type="ARBA" id="ARBA00009018"/>
    </source>
</evidence>
<dbReference type="EC" id="2.7.1.24" evidence="5 6"/>
<keyword evidence="5" id="KW-0418">Kinase</keyword>
<keyword evidence="5" id="KW-0808">Transferase</keyword>
<keyword evidence="8" id="KW-1185">Reference proteome</keyword>
<dbReference type="AlphaFoldDB" id="U3U9E7"/>
<dbReference type="Proteomes" id="UP000016900">
    <property type="component" value="Chromosome"/>
</dbReference>
<reference evidence="7 8" key="1">
    <citation type="submission" date="2012-10" db="EMBL/GenBank/DDBJ databases">
        <title>Genome sequence of the symbiont of the pentatomidae stink bug Halyomorpha halys.</title>
        <authorList>
            <person name="Kobayashi H."/>
            <person name="Fujii-Muramatsu R."/>
            <person name="Takeishi K."/>
            <person name="Noda H."/>
        </authorList>
    </citation>
    <scope>NUCLEOTIDE SEQUENCE [LARGE SCALE GENOMIC DNA]</scope>
</reference>
<evidence type="ECO:0000256" key="3">
    <source>
        <dbReference type="ARBA" id="ARBA00022840"/>
    </source>
</evidence>
<evidence type="ECO:0000256" key="5">
    <source>
        <dbReference type="HAMAP-Rule" id="MF_00376"/>
    </source>
</evidence>
<dbReference type="RefSeq" id="WP_022564457.1">
    <property type="nucleotide sequence ID" value="NZ_CP010907.1"/>
</dbReference>
<organism evidence="7 8">
    <name type="scientific">Candidatus Pantoea carbekii</name>
    <dbReference type="NCBI Taxonomy" id="1235990"/>
    <lineage>
        <taxon>Bacteria</taxon>
        <taxon>Pseudomonadati</taxon>
        <taxon>Pseudomonadota</taxon>
        <taxon>Gammaproteobacteria</taxon>
        <taxon>Enterobacterales</taxon>
        <taxon>Erwiniaceae</taxon>
        <taxon>Pantoea</taxon>
    </lineage>
</organism>
<dbReference type="SUPFAM" id="SSF52540">
    <property type="entry name" value="P-loop containing nucleoside triphosphate hydrolases"/>
    <property type="match status" value="1"/>
</dbReference>
<evidence type="ECO:0000256" key="4">
    <source>
        <dbReference type="ARBA" id="ARBA00022993"/>
    </source>
</evidence>
<proteinExistence type="inferred from homology"/>
<dbReference type="Gene3D" id="3.40.50.300">
    <property type="entry name" value="P-loop containing nucleotide triphosphate hydrolases"/>
    <property type="match status" value="1"/>
</dbReference>
<sequence>MRFNVVALTGGIGSGKSTVANVFSELGINIIDADSIAREIVRPGSPALQKIIARYSRSILTEEGKLNRAMLRNIIFQSCKEKNWLDDLLHPLINMRTEQLKKLTSSPYIIWVVPLLIENGLQHLADRVLVIDTEEIIQLQRTQRRDKISFNQVEKILSVQISRTQRLAYANDVIENNGTIEQMMERVAELHQSYLRLAAIG</sequence>
<dbReference type="Pfam" id="PF01121">
    <property type="entry name" value="CoaE"/>
    <property type="match status" value="1"/>
</dbReference>
<feature type="binding site" evidence="5">
    <location>
        <begin position="13"/>
        <end position="18"/>
    </location>
    <ligand>
        <name>ATP</name>
        <dbReference type="ChEBI" id="CHEBI:30616"/>
    </ligand>
</feature>
<evidence type="ECO:0000256" key="2">
    <source>
        <dbReference type="ARBA" id="ARBA00022741"/>
    </source>
</evidence>
<dbReference type="KEGG" id="hhs:HHS_04680"/>
<evidence type="ECO:0000256" key="6">
    <source>
        <dbReference type="NCBIfam" id="TIGR00152"/>
    </source>
</evidence>
<dbReference type="GO" id="GO:0004140">
    <property type="term" value="F:dephospho-CoA kinase activity"/>
    <property type="evidence" value="ECO:0007669"/>
    <property type="project" value="UniProtKB-UniRule"/>
</dbReference>
<accession>U3U9E7</accession>
<dbReference type="NCBIfam" id="TIGR00152">
    <property type="entry name" value="dephospho-CoA kinase"/>
    <property type="match status" value="1"/>
</dbReference>
<keyword evidence="4 5" id="KW-0173">Coenzyme A biosynthesis</keyword>
<comment type="pathway">
    <text evidence="5">Cofactor biosynthesis; coenzyme A biosynthesis; CoA from (R)-pantothenate: step 5/5.</text>
</comment>
<dbReference type="EMBL" id="AP012554">
    <property type="protein sequence ID" value="BAO00438.1"/>
    <property type="molecule type" value="Genomic_DNA"/>
</dbReference>
<protein>
    <recommendedName>
        <fullName evidence="5 6">Dephospho-CoA kinase</fullName>
        <ecNumber evidence="5 6">2.7.1.24</ecNumber>
    </recommendedName>
    <alternativeName>
        <fullName evidence="5">Dephosphocoenzyme A kinase</fullName>
    </alternativeName>
</protein>
<comment type="catalytic activity">
    <reaction evidence="5">
        <text>3'-dephospho-CoA + ATP = ADP + CoA + H(+)</text>
        <dbReference type="Rhea" id="RHEA:18245"/>
        <dbReference type="ChEBI" id="CHEBI:15378"/>
        <dbReference type="ChEBI" id="CHEBI:30616"/>
        <dbReference type="ChEBI" id="CHEBI:57287"/>
        <dbReference type="ChEBI" id="CHEBI:57328"/>
        <dbReference type="ChEBI" id="CHEBI:456216"/>
        <dbReference type="EC" id="2.7.1.24"/>
    </reaction>
</comment>
<keyword evidence="2 5" id="KW-0547">Nucleotide-binding</keyword>
<dbReference type="GO" id="GO:0015937">
    <property type="term" value="P:coenzyme A biosynthetic process"/>
    <property type="evidence" value="ECO:0007669"/>
    <property type="project" value="UniProtKB-UniRule"/>
</dbReference>
<dbReference type="GO" id="GO:0005524">
    <property type="term" value="F:ATP binding"/>
    <property type="evidence" value="ECO:0007669"/>
    <property type="project" value="UniProtKB-UniRule"/>
</dbReference>
<dbReference type="InterPro" id="IPR001977">
    <property type="entry name" value="Depp_CoAkinase"/>
</dbReference>
<dbReference type="HAMAP" id="MF_00376">
    <property type="entry name" value="Dephospho_CoA_kinase"/>
    <property type="match status" value="1"/>
</dbReference>
<name>U3U9E7_9GAMM</name>
<dbReference type="InterPro" id="IPR027417">
    <property type="entry name" value="P-loop_NTPase"/>
</dbReference>
<gene>
    <name evidence="5" type="primary">coaE</name>
    <name evidence="7" type="ORF">HHS_04680</name>
</gene>
<dbReference type="PANTHER" id="PTHR10695:SF46">
    <property type="entry name" value="BIFUNCTIONAL COENZYME A SYNTHASE-RELATED"/>
    <property type="match status" value="1"/>
</dbReference>
<dbReference type="KEGG" id="pck:BMSBPS_0093"/>